<dbReference type="Pfam" id="PF00805">
    <property type="entry name" value="Pentapeptide"/>
    <property type="match status" value="1"/>
</dbReference>
<sequence length="149" mass="15984">MKRITEKRFEVKEPRSTRLLLQCGDCGSGKEGADLSDTLMDRMVLNEANLTNAVLVRTVLTRSDLGGAIIEGADFSDAVLDLTQKQALCKYASGKNPATGVDTRLSLGCGNKRRNAYGSPSSPLLSAPPQKILDRDGFCDESSGLCDSK</sequence>
<dbReference type="PANTHER" id="PTHR47121">
    <property type="entry name" value="THYLAKOID LUMENAL PROTEIN TL20.3, CHLOROPLASTIC"/>
    <property type="match status" value="1"/>
</dbReference>
<accession>A0AAV0JUQ7</accession>
<dbReference type="Gene3D" id="2.160.20.80">
    <property type="entry name" value="E3 ubiquitin-protein ligase SopA"/>
    <property type="match status" value="1"/>
</dbReference>
<organism evidence="1 2">
    <name type="scientific">Linum tenue</name>
    <dbReference type="NCBI Taxonomy" id="586396"/>
    <lineage>
        <taxon>Eukaryota</taxon>
        <taxon>Viridiplantae</taxon>
        <taxon>Streptophyta</taxon>
        <taxon>Embryophyta</taxon>
        <taxon>Tracheophyta</taxon>
        <taxon>Spermatophyta</taxon>
        <taxon>Magnoliopsida</taxon>
        <taxon>eudicotyledons</taxon>
        <taxon>Gunneridae</taxon>
        <taxon>Pentapetalae</taxon>
        <taxon>rosids</taxon>
        <taxon>fabids</taxon>
        <taxon>Malpighiales</taxon>
        <taxon>Linaceae</taxon>
        <taxon>Linum</taxon>
    </lineage>
</organism>
<dbReference type="SUPFAM" id="SSF141571">
    <property type="entry name" value="Pentapeptide repeat-like"/>
    <property type="match status" value="1"/>
</dbReference>
<keyword evidence="2" id="KW-1185">Reference proteome</keyword>
<dbReference type="PANTHER" id="PTHR47121:SF2">
    <property type="entry name" value="THYLAKOID LUMENAL PROTEIN TL20.3, CHLOROPLASTIC"/>
    <property type="match status" value="1"/>
</dbReference>
<dbReference type="AlphaFoldDB" id="A0AAV0JUQ7"/>
<dbReference type="InterPro" id="IPR053285">
    <property type="entry name" value="Thylakoid_lumenal_pentapeptide"/>
</dbReference>
<evidence type="ECO:0000313" key="2">
    <source>
        <dbReference type="Proteomes" id="UP001154282"/>
    </source>
</evidence>
<dbReference type="EMBL" id="CAMGYJ010000005">
    <property type="protein sequence ID" value="CAI0413694.1"/>
    <property type="molecule type" value="Genomic_DNA"/>
</dbReference>
<proteinExistence type="predicted"/>
<comment type="caution">
    <text evidence="1">The sequence shown here is derived from an EMBL/GenBank/DDBJ whole genome shotgun (WGS) entry which is preliminary data.</text>
</comment>
<evidence type="ECO:0000313" key="1">
    <source>
        <dbReference type="EMBL" id="CAI0413694.1"/>
    </source>
</evidence>
<dbReference type="InterPro" id="IPR001646">
    <property type="entry name" value="5peptide_repeat"/>
</dbReference>
<dbReference type="Proteomes" id="UP001154282">
    <property type="component" value="Unassembled WGS sequence"/>
</dbReference>
<reference evidence="1" key="1">
    <citation type="submission" date="2022-08" db="EMBL/GenBank/DDBJ databases">
        <authorList>
            <person name="Gutierrez-Valencia J."/>
        </authorList>
    </citation>
    <scope>NUCLEOTIDE SEQUENCE</scope>
</reference>
<evidence type="ECO:0008006" key="3">
    <source>
        <dbReference type="Google" id="ProtNLM"/>
    </source>
</evidence>
<protein>
    <recommendedName>
        <fullName evidence="3">Pentapeptide repeat-containing protein</fullName>
    </recommendedName>
</protein>
<gene>
    <name evidence="1" type="ORF">LITE_LOCUS16037</name>
</gene>
<name>A0AAV0JUQ7_9ROSI</name>